<feature type="transmembrane region" description="Helical" evidence="7">
    <location>
        <begin position="7"/>
        <end position="27"/>
    </location>
</feature>
<sequence>MNRTRLFLRVAPAVVIVVAAVVGPWLAPHPVDRPVTFPFAEPSSEALLGGDQLGRDVLSRFLNGGWDLLLLALVMAVLVTGLAAWIGCAAALRPRLGEWIERSADLLILLPPVLATLVLMLTWPQLGAYGLVIIALVLGTPYSARVFAAAAALFAKTGFVEVAVANGERLPSLILRETLPNLRSTVATQFGLRFVASIYLVGTAAFLQLPTTLSDSNWATMVRECIGPGMQLNPWSVLIPSLGIIALAFGMQRAIGAWTATEKKVS</sequence>
<evidence type="ECO:0000256" key="7">
    <source>
        <dbReference type="RuleBase" id="RU363032"/>
    </source>
</evidence>
<organism evidence="9 10">
    <name type="scientific">Nocardia fluminea</name>
    <dbReference type="NCBI Taxonomy" id="134984"/>
    <lineage>
        <taxon>Bacteria</taxon>
        <taxon>Bacillati</taxon>
        <taxon>Actinomycetota</taxon>
        <taxon>Actinomycetes</taxon>
        <taxon>Mycobacteriales</taxon>
        <taxon>Nocardiaceae</taxon>
        <taxon>Nocardia</taxon>
    </lineage>
</organism>
<dbReference type="InterPro" id="IPR000515">
    <property type="entry name" value="MetI-like"/>
</dbReference>
<dbReference type="Pfam" id="PF00528">
    <property type="entry name" value="BPD_transp_1"/>
    <property type="match status" value="1"/>
</dbReference>
<dbReference type="PRINTS" id="PR00758">
    <property type="entry name" value="ARSENICPUMP"/>
</dbReference>
<dbReference type="InterPro" id="IPR000802">
    <property type="entry name" value="Arsenical_pump_ArsB"/>
</dbReference>
<feature type="transmembrane region" description="Helical" evidence="7">
    <location>
        <begin position="237"/>
        <end position="260"/>
    </location>
</feature>
<evidence type="ECO:0000256" key="2">
    <source>
        <dbReference type="ARBA" id="ARBA00022448"/>
    </source>
</evidence>
<keyword evidence="4 7" id="KW-0812">Transmembrane</keyword>
<accession>A0A2N3WVY6</accession>
<dbReference type="Proteomes" id="UP000233766">
    <property type="component" value="Unassembled WGS sequence"/>
</dbReference>
<evidence type="ECO:0000259" key="8">
    <source>
        <dbReference type="PROSITE" id="PS50928"/>
    </source>
</evidence>
<dbReference type="OrthoDB" id="6637947at2"/>
<feature type="transmembrane region" description="Helical" evidence="7">
    <location>
        <begin position="68"/>
        <end position="92"/>
    </location>
</feature>
<evidence type="ECO:0000313" key="9">
    <source>
        <dbReference type="EMBL" id="PKV98026.1"/>
    </source>
</evidence>
<dbReference type="PANTHER" id="PTHR43386">
    <property type="entry name" value="OLIGOPEPTIDE TRANSPORT SYSTEM PERMEASE PROTEIN APPC"/>
    <property type="match status" value="1"/>
</dbReference>
<evidence type="ECO:0000256" key="4">
    <source>
        <dbReference type="ARBA" id="ARBA00022692"/>
    </source>
</evidence>
<dbReference type="SUPFAM" id="SSF161098">
    <property type="entry name" value="MetI-like"/>
    <property type="match status" value="1"/>
</dbReference>
<name>A0A2N3WVY6_9NOCA</name>
<dbReference type="InterPro" id="IPR050366">
    <property type="entry name" value="BP-dependent_transpt_permease"/>
</dbReference>
<dbReference type="PANTHER" id="PTHR43386:SF25">
    <property type="entry name" value="PEPTIDE ABC TRANSPORTER PERMEASE PROTEIN"/>
    <property type="match status" value="1"/>
</dbReference>
<reference evidence="9 10" key="1">
    <citation type="submission" date="2017-12" db="EMBL/GenBank/DDBJ databases">
        <title>Sequencing the genomes of 1000 Actinobacteria strains.</title>
        <authorList>
            <person name="Klenk H.-P."/>
        </authorList>
    </citation>
    <scope>NUCLEOTIDE SEQUENCE [LARGE SCALE GENOMIC DNA]</scope>
    <source>
        <strain evidence="9 10">DSM 44489</strain>
    </source>
</reference>
<gene>
    <name evidence="9" type="ORF">ATK86_0031</name>
</gene>
<dbReference type="RefSeq" id="WP_101462553.1">
    <property type="nucleotide sequence ID" value="NZ_PJMW01000001.1"/>
</dbReference>
<feature type="transmembrane region" description="Helical" evidence="7">
    <location>
        <begin position="104"/>
        <end position="123"/>
    </location>
</feature>
<evidence type="ECO:0000256" key="6">
    <source>
        <dbReference type="ARBA" id="ARBA00023136"/>
    </source>
</evidence>
<evidence type="ECO:0000256" key="3">
    <source>
        <dbReference type="ARBA" id="ARBA00022475"/>
    </source>
</evidence>
<dbReference type="GO" id="GO:0015105">
    <property type="term" value="F:arsenite transmembrane transporter activity"/>
    <property type="evidence" value="ECO:0007669"/>
    <property type="project" value="InterPro"/>
</dbReference>
<dbReference type="EMBL" id="PJMW01000001">
    <property type="protein sequence ID" value="PKV98026.1"/>
    <property type="molecule type" value="Genomic_DNA"/>
</dbReference>
<keyword evidence="10" id="KW-1185">Reference proteome</keyword>
<keyword evidence="3" id="KW-1003">Cell membrane</keyword>
<evidence type="ECO:0000313" key="10">
    <source>
        <dbReference type="Proteomes" id="UP000233766"/>
    </source>
</evidence>
<keyword evidence="2 7" id="KW-0813">Transport</keyword>
<proteinExistence type="inferred from homology"/>
<dbReference type="AlphaFoldDB" id="A0A2N3WVY6"/>
<comment type="similarity">
    <text evidence="7">Belongs to the binding-protein-dependent transport system permease family.</text>
</comment>
<dbReference type="PROSITE" id="PS50928">
    <property type="entry name" value="ABC_TM1"/>
    <property type="match status" value="1"/>
</dbReference>
<dbReference type="InterPro" id="IPR035906">
    <property type="entry name" value="MetI-like_sf"/>
</dbReference>
<dbReference type="CDD" id="cd06261">
    <property type="entry name" value="TM_PBP2"/>
    <property type="match status" value="1"/>
</dbReference>
<keyword evidence="6 7" id="KW-0472">Membrane</keyword>
<comment type="subcellular location">
    <subcellularLocation>
        <location evidence="1 7">Cell membrane</location>
        <topology evidence="1 7">Multi-pass membrane protein</topology>
    </subcellularLocation>
</comment>
<feature type="domain" description="ABC transmembrane type-1" evidence="8">
    <location>
        <begin position="69"/>
        <end position="255"/>
    </location>
</feature>
<evidence type="ECO:0000256" key="1">
    <source>
        <dbReference type="ARBA" id="ARBA00004651"/>
    </source>
</evidence>
<feature type="transmembrane region" description="Helical" evidence="7">
    <location>
        <begin position="129"/>
        <end position="154"/>
    </location>
</feature>
<feature type="transmembrane region" description="Helical" evidence="7">
    <location>
        <begin position="190"/>
        <end position="209"/>
    </location>
</feature>
<comment type="caution">
    <text evidence="9">The sequence shown here is derived from an EMBL/GenBank/DDBJ whole genome shotgun (WGS) entry which is preliminary data.</text>
</comment>
<keyword evidence="5 7" id="KW-1133">Transmembrane helix</keyword>
<evidence type="ECO:0000256" key="5">
    <source>
        <dbReference type="ARBA" id="ARBA00022989"/>
    </source>
</evidence>
<protein>
    <submittedName>
        <fullName evidence="9">Peptide/nickel transport system permease protein</fullName>
    </submittedName>
</protein>
<dbReference type="Gene3D" id="1.10.3720.10">
    <property type="entry name" value="MetI-like"/>
    <property type="match status" value="1"/>
</dbReference>
<dbReference type="GO" id="GO:0005886">
    <property type="term" value="C:plasma membrane"/>
    <property type="evidence" value="ECO:0007669"/>
    <property type="project" value="UniProtKB-SubCell"/>
</dbReference>